<accession>A0A2K9E7V4</accession>
<organism evidence="2 3">
    <name type="scientific">Acetivibrio saccincola</name>
    <dbReference type="NCBI Taxonomy" id="1677857"/>
    <lineage>
        <taxon>Bacteria</taxon>
        <taxon>Bacillati</taxon>
        <taxon>Bacillota</taxon>
        <taxon>Clostridia</taxon>
        <taxon>Eubacteriales</taxon>
        <taxon>Oscillospiraceae</taxon>
        <taxon>Acetivibrio</taxon>
    </lineage>
</organism>
<dbReference type="RefSeq" id="WP_101298470.1">
    <property type="nucleotide sequence ID" value="NZ_CP025197.1"/>
</dbReference>
<dbReference type="AlphaFoldDB" id="A0A2K9E7V4"/>
<dbReference type="InterPro" id="IPR018392">
    <property type="entry name" value="LysM"/>
</dbReference>
<dbReference type="PROSITE" id="PS51782">
    <property type="entry name" value="LYSM"/>
    <property type="match status" value="1"/>
</dbReference>
<dbReference type="EMBL" id="CP025197">
    <property type="protein sequence ID" value="AUG56024.1"/>
    <property type="molecule type" value="Genomic_DNA"/>
</dbReference>
<dbReference type="CDD" id="cd00118">
    <property type="entry name" value="LysM"/>
    <property type="match status" value="1"/>
</dbReference>
<evidence type="ECO:0000313" key="3">
    <source>
        <dbReference type="Proteomes" id="UP000233534"/>
    </source>
</evidence>
<feature type="domain" description="LysM" evidence="1">
    <location>
        <begin position="472"/>
        <end position="515"/>
    </location>
</feature>
<evidence type="ECO:0000313" key="2">
    <source>
        <dbReference type="EMBL" id="AUG56024.1"/>
    </source>
</evidence>
<dbReference type="Pfam" id="PF12673">
    <property type="entry name" value="SipL"/>
    <property type="match status" value="3"/>
</dbReference>
<name>A0A2K9E7V4_9FIRM</name>
<dbReference type="KEGG" id="hsc:HVS_00170"/>
<protein>
    <recommendedName>
        <fullName evidence="1">LysM domain-containing protein</fullName>
    </recommendedName>
</protein>
<evidence type="ECO:0000259" key="1">
    <source>
        <dbReference type="PROSITE" id="PS51782"/>
    </source>
</evidence>
<sequence>MSLELVRESAKINYTKGEQSSQTIIEHDIIVPDINPDVLRILVLDGEVIEKKSEVLQDKVSVRGVVRYKILYVSDDKDQSIKSINTSYEFSHIFDMENSNSKMNVRVKGDIEHIDYEILNSRKINVKTIVKLKAKVFSETEQSFVSELKGIEDLQVLRKNVDIYFYLGENTANYTLDEALEIPSGKPSIKEILRTDVKITGKDYKIADNKIIAKGDINILTLYIGDTEERSIEFMEHEMSFTQSLDFQGIDEDSECEIDYKIEDFFFSPEEDSEGELRILKSEVRVSIWAQARSKKNMEVISDAYSMRSKIDFETRLFKTNKVACQDKSQVILKEIVKINGESPSILEVFNVLSKSDLFESTISGNRVTIEGSLNTGILYVANNKEQPLFCHYSGIPFKHTVELDDVREGMDCEVDLEVEHCNFSVVSENEVEVRAIINVNTKVLDEIEYTLITEAFESEDRADTKDFASLTIYFSQPGDDLWKVAKKYLTTVEDVKKFNKIEEESLEEGKQIIIPRKI</sequence>
<keyword evidence="3" id="KW-1185">Reference proteome</keyword>
<reference evidence="2 3" key="1">
    <citation type="submission" date="2017-12" db="EMBL/GenBank/DDBJ databases">
        <title>Complete genome sequence of Herbivorax saccincola GGR1, a novel Cellulosome-producing hydrolytic bacterium in a thermophilic biogas plant, established by Illumina and Nanopore MinION sequencing.</title>
        <authorList>
            <person name="Pechtl A."/>
            <person name="Ruckert C."/>
            <person name="Koeck D.E."/>
            <person name="Maus I."/>
            <person name="Winkler A."/>
            <person name="Kalinowski J."/>
            <person name="Puhler A."/>
            <person name="Schwarz W.W."/>
            <person name="Zverlov V.V."/>
            <person name="Schluter A."/>
            <person name="Liebl W."/>
        </authorList>
    </citation>
    <scope>NUCLEOTIDE SEQUENCE [LARGE SCALE GENOMIC DNA]</scope>
    <source>
        <strain evidence="3">SR1</strain>
    </source>
</reference>
<dbReference type="SUPFAM" id="SSF54106">
    <property type="entry name" value="LysM domain"/>
    <property type="match status" value="1"/>
</dbReference>
<dbReference type="Gene3D" id="3.10.350.10">
    <property type="entry name" value="LysM domain"/>
    <property type="match status" value="1"/>
</dbReference>
<proteinExistence type="predicted"/>
<dbReference type="InterPro" id="IPR036779">
    <property type="entry name" value="LysM_dom_sf"/>
</dbReference>
<dbReference type="Proteomes" id="UP000233534">
    <property type="component" value="Chromosome"/>
</dbReference>
<gene>
    <name evidence="2" type="ORF">HVS_00170</name>
</gene>
<dbReference type="InterPro" id="IPR024300">
    <property type="entry name" value="SipL_SPOCS_dom"/>
</dbReference>
<dbReference type="Pfam" id="PF01476">
    <property type="entry name" value="LysM"/>
    <property type="match status" value="1"/>
</dbReference>